<accession>A0AAE0MC70</accession>
<name>A0AAE0MC70_9PEZI</name>
<keyword evidence="2" id="KW-1185">Reference proteome</keyword>
<evidence type="ECO:0000313" key="2">
    <source>
        <dbReference type="Proteomes" id="UP001283341"/>
    </source>
</evidence>
<sequence length="248" mass="27951">MLSSRDVIPWVPRSLPDHSSDPLPDDIKARFEPDMYANVDSTTQCTPNPTIINKPFWKYMIAKVGDAAGARQMLDLDFDMNGPVWCFAPSGMSITWLPDAHVVCIGGKHEEHYELDEFIYNDVIVVRSATAPAETGTDLRTAVIPPPKPDEITIYGYRKTVFPPTDFHIVMHVGESETEGHNGGFIYVIGGVGHRDRGCPHKDCTAVFRLDLESFRMERMYTTGELPPSHDVDLVKKRRGRFWWTGSL</sequence>
<proteinExistence type="predicted"/>
<organism evidence="1 2">
    <name type="scientific">Apodospora peruviana</name>
    <dbReference type="NCBI Taxonomy" id="516989"/>
    <lineage>
        <taxon>Eukaryota</taxon>
        <taxon>Fungi</taxon>
        <taxon>Dikarya</taxon>
        <taxon>Ascomycota</taxon>
        <taxon>Pezizomycotina</taxon>
        <taxon>Sordariomycetes</taxon>
        <taxon>Sordariomycetidae</taxon>
        <taxon>Sordariales</taxon>
        <taxon>Lasiosphaeriaceae</taxon>
        <taxon>Apodospora</taxon>
    </lineage>
</organism>
<protein>
    <submittedName>
        <fullName evidence="1">Uncharacterized protein</fullName>
    </submittedName>
</protein>
<evidence type="ECO:0000313" key="1">
    <source>
        <dbReference type="EMBL" id="KAK3326840.1"/>
    </source>
</evidence>
<dbReference type="AlphaFoldDB" id="A0AAE0MC70"/>
<comment type="caution">
    <text evidence="1">The sequence shown here is derived from an EMBL/GenBank/DDBJ whole genome shotgun (WGS) entry which is preliminary data.</text>
</comment>
<reference evidence="1" key="2">
    <citation type="submission" date="2023-06" db="EMBL/GenBank/DDBJ databases">
        <authorList>
            <consortium name="Lawrence Berkeley National Laboratory"/>
            <person name="Haridas S."/>
            <person name="Hensen N."/>
            <person name="Bonometti L."/>
            <person name="Westerberg I."/>
            <person name="Brannstrom I.O."/>
            <person name="Guillou S."/>
            <person name="Cros-Aarteil S."/>
            <person name="Calhoun S."/>
            <person name="Kuo A."/>
            <person name="Mondo S."/>
            <person name="Pangilinan J."/>
            <person name="Riley R."/>
            <person name="Labutti K."/>
            <person name="Andreopoulos B."/>
            <person name="Lipzen A."/>
            <person name="Chen C."/>
            <person name="Yanf M."/>
            <person name="Daum C."/>
            <person name="Ng V."/>
            <person name="Clum A."/>
            <person name="Steindorff A."/>
            <person name="Ohm R."/>
            <person name="Martin F."/>
            <person name="Silar P."/>
            <person name="Natvig D."/>
            <person name="Lalanne C."/>
            <person name="Gautier V."/>
            <person name="Ament-Velasquez S.L."/>
            <person name="Kruys A."/>
            <person name="Hutchinson M.I."/>
            <person name="Powell A.J."/>
            <person name="Barry K."/>
            <person name="Miller A.N."/>
            <person name="Grigoriev I.V."/>
            <person name="Debuchy R."/>
            <person name="Gladieux P."/>
            <person name="Thoren M.H."/>
            <person name="Johannesson H."/>
        </authorList>
    </citation>
    <scope>NUCLEOTIDE SEQUENCE</scope>
    <source>
        <strain evidence="1">CBS 118394</strain>
    </source>
</reference>
<dbReference type="EMBL" id="JAUEDM010000002">
    <property type="protein sequence ID" value="KAK3326840.1"/>
    <property type="molecule type" value="Genomic_DNA"/>
</dbReference>
<gene>
    <name evidence="1" type="ORF">B0H66DRAFT_638043</name>
</gene>
<reference evidence="1" key="1">
    <citation type="journal article" date="2023" name="Mol. Phylogenet. Evol.">
        <title>Genome-scale phylogeny and comparative genomics of the fungal order Sordariales.</title>
        <authorList>
            <person name="Hensen N."/>
            <person name="Bonometti L."/>
            <person name="Westerberg I."/>
            <person name="Brannstrom I.O."/>
            <person name="Guillou S."/>
            <person name="Cros-Aarteil S."/>
            <person name="Calhoun S."/>
            <person name="Haridas S."/>
            <person name="Kuo A."/>
            <person name="Mondo S."/>
            <person name="Pangilinan J."/>
            <person name="Riley R."/>
            <person name="LaButti K."/>
            <person name="Andreopoulos B."/>
            <person name="Lipzen A."/>
            <person name="Chen C."/>
            <person name="Yan M."/>
            <person name="Daum C."/>
            <person name="Ng V."/>
            <person name="Clum A."/>
            <person name="Steindorff A."/>
            <person name="Ohm R.A."/>
            <person name="Martin F."/>
            <person name="Silar P."/>
            <person name="Natvig D.O."/>
            <person name="Lalanne C."/>
            <person name="Gautier V."/>
            <person name="Ament-Velasquez S.L."/>
            <person name="Kruys A."/>
            <person name="Hutchinson M.I."/>
            <person name="Powell A.J."/>
            <person name="Barry K."/>
            <person name="Miller A.N."/>
            <person name="Grigoriev I.V."/>
            <person name="Debuchy R."/>
            <person name="Gladieux P."/>
            <person name="Hiltunen Thoren M."/>
            <person name="Johannesson H."/>
        </authorList>
    </citation>
    <scope>NUCLEOTIDE SEQUENCE</scope>
    <source>
        <strain evidence="1">CBS 118394</strain>
    </source>
</reference>
<dbReference type="Proteomes" id="UP001283341">
    <property type="component" value="Unassembled WGS sequence"/>
</dbReference>